<dbReference type="Pfam" id="PF00892">
    <property type="entry name" value="EamA"/>
    <property type="match status" value="1"/>
</dbReference>
<sequence>MVLVQMAYTSLYFITEASFNHGMNPHVFTTYRLIVGGLVVFPFAYFLERKARPKLTLGLLMEIFLLSLFGINLTLHTYFASLSYTSPTFIASMTNIISSLTFTIAVILRMEILDVRNPRGIAKIIGTLVSLAGVMTMTLYKGPIVRSLRDVPIHISRSRVHENWVKGSILTVASCISCSVWYIRQGVVCSGLTIFTQLWCTARKGPVFVTMFSPFTTIMVAATAYFLFGEKLYMGNLVGGIIAVTGLYLLLWGKASDQEVHNNSPEQKEPEIQTGRSAEEGVL</sequence>
<organism evidence="9 10">
    <name type="scientific">Nyssa sinensis</name>
    <dbReference type="NCBI Taxonomy" id="561372"/>
    <lineage>
        <taxon>Eukaryota</taxon>
        <taxon>Viridiplantae</taxon>
        <taxon>Streptophyta</taxon>
        <taxon>Embryophyta</taxon>
        <taxon>Tracheophyta</taxon>
        <taxon>Spermatophyta</taxon>
        <taxon>Magnoliopsida</taxon>
        <taxon>eudicotyledons</taxon>
        <taxon>Gunneridae</taxon>
        <taxon>Pentapetalae</taxon>
        <taxon>asterids</taxon>
        <taxon>Cornales</taxon>
        <taxon>Nyssaceae</taxon>
        <taxon>Nyssa</taxon>
    </lineage>
</organism>
<evidence type="ECO:0000256" key="7">
    <source>
        <dbReference type="SAM" id="MobiDB-lite"/>
    </source>
</evidence>
<dbReference type="InterPro" id="IPR030184">
    <property type="entry name" value="WAT1-related"/>
</dbReference>
<evidence type="ECO:0000256" key="6">
    <source>
        <dbReference type="RuleBase" id="RU363077"/>
    </source>
</evidence>
<comment type="similarity">
    <text evidence="2 6">Belongs to the drug/metabolite transporter (DMT) superfamily. Plant drug/metabolite exporter (P-DME) (TC 2.A.7.4) family.</text>
</comment>
<keyword evidence="3 6" id="KW-0812">Transmembrane</keyword>
<name>A0A5J5C703_9ASTE</name>
<feature type="transmembrane region" description="Helical" evidence="6">
    <location>
        <begin position="120"/>
        <end position="140"/>
    </location>
</feature>
<evidence type="ECO:0000313" key="10">
    <source>
        <dbReference type="Proteomes" id="UP000325577"/>
    </source>
</evidence>
<dbReference type="GO" id="GO:0016020">
    <property type="term" value="C:membrane"/>
    <property type="evidence" value="ECO:0007669"/>
    <property type="project" value="UniProtKB-SubCell"/>
</dbReference>
<evidence type="ECO:0000256" key="2">
    <source>
        <dbReference type="ARBA" id="ARBA00007635"/>
    </source>
</evidence>
<evidence type="ECO:0000313" key="9">
    <source>
        <dbReference type="EMBL" id="KAA8550766.1"/>
    </source>
</evidence>
<evidence type="ECO:0000256" key="5">
    <source>
        <dbReference type="ARBA" id="ARBA00023136"/>
    </source>
</evidence>
<feature type="domain" description="EamA" evidence="8">
    <location>
        <begin position="2"/>
        <end position="137"/>
    </location>
</feature>
<dbReference type="SUPFAM" id="SSF103481">
    <property type="entry name" value="Multidrug resistance efflux transporter EmrE"/>
    <property type="match status" value="2"/>
</dbReference>
<evidence type="ECO:0000259" key="8">
    <source>
        <dbReference type="Pfam" id="PF00892"/>
    </source>
</evidence>
<evidence type="ECO:0000256" key="3">
    <source>
        <dbReference type="ARBA" id="ARBA00022692"/>
    </source>
</evidence>
<dbReference type="InterPro" id="IPR037185">
    <property type="entry name" value="EmrE-like"/>
</dbReference>
<protein>
    <recommendedName>
        <fullName evidence="6">WAT1-related protein</fullName>
    </recommendedName>
</protein>
<feature type="transmembrane region" description="Helical" evidence="6">
    <location>
        <begin position="86"/>
        <end position="108"/>
    </location>
</feature>
<dbReference type="AlphaFoldDB" id="A0A5J5C703"/>
<evidence type="ECO:0000256" key="4">
    <source>
        <dbReference type="ARBA" id="ARBA00022989"/>
    </source>
</evidence>
<feature type="region of interest" description="Disordered" evidence="7">
    <location>
        <begin position="261"/>
        <end position="283"/>
    </location>
</feature>
<feature type="transmembrane region" description="Helical" evidence="6">
    <location>
        <begin position="207"/>
        <end position="227"/>
    </location>
</feature>
<reference evidence="9 10" key="1">
    <citation type="submission" date="2019-09" db="EMBL/GenBank/DDBJ databases">
        <title>A chromosome-level genome assembly of the Chinese tupelo Nyssa sinensis.</title>
        <authorList>
            <person name="Yang X."/>
            <person name="Kang M."/>
            <person name="Yang Y."/>
            <person name="Xiong H."/>
            <person name="Wang M."/>
            <person name="Zhang Z."/>
            <person name="Wang Z."/>
            <person name="Wu H."/>
            <person name="Ma T."/>
            <person name="Liu J."/>
            <person name="Xi Z."/>
        </authorList>
    </citation>
    <scope>NUCLEOTIDE SEQUENCE [LARGE SCALE GENOMIC DNA]</scope>
    <source>
        <strain evidence="9">J267</strain>
        <tissue evidence="9">Leaf</tissue>
    </source>
</reference>
<feature type="transmembrane region" description="Helical" evidence="6">
    <location>
        <begin position="29"/>
        <end position="47"/>
    </location>
</feature>
<keyword evidence="4 6" id="KW-1133">Transmembrane helix</keyword>
<proteinExistence type="inferred from homology"/>
<keyword evidence="10" id="KW-1185">Reference proteome</keyword>
<dbReference type="InterPro" id="IPR000620">
    <property type="entry name" value="EamA_dom"/>
</dbReference>
<evidence type="ECO:0000256" key="1">
    <source>
        <dbReference type="ARBA" id="ARBA00004141"/>
    </source>
</evidence>
<keyword evidence="5 6" id="KW-0472">Membrane</keyword>
<comment type="subcellular location">
    <subcellularLocation>
        <location evidence="1 6">Membrane</location>
        <topology evidence="1 6">Multi-pass membrane protein</topology>
    </subcellularLocation>
</comment>
<feature type="transmembrane region" description="Helical" evidence="6">
    <location>
        <begin position="233"/>
        <end position="251"/>
    </location>
</feature>
<dbReference type="OrthoDB" id="1728340at2759"/>
<dbReference type="PANTHER" id="PTHR31218">
    <property type="entry name" value="WAT1-RELATED PROTEIN"/>
    <property type="match status" value="1"/>
</dbReference>
<gene>
    <name evidence="9" type="ORF">F0562_002450</name>
</gene>
<feature type="compositionally biased region" description="Basic and acidic residues" evidence="7">
    <location>
        <begin position="261"/>
        <end position="271"/>
    </location>
</feature>
<dbReference type="Proteomes" id="UP000325577">
    <property type="component" value="Linkage Group LG0"/>
</dbReference>
<dbReference type="EMBL" id="CM018031">
    <property type="protein sequence ID" value="KAA8550766.1"/>
    <property type="molecule type" value="Genomic_DNA"/>
</dbReference>
<feature type="transmembrane region" description="Helical" evidence="6">
    <location>
        <begin position="59"/>
        <end position="80"/>
    </location>
</feature>
<dbReference type="GO" id="GO:0022857">
    <property type="term" value="F:transmembrane transporter activity"/>
    <property type="evidence" value="ECO:0007669"/>
    <property type="project" value="InterPro"/>
</dbReference>
<accession>A0A5J5C703</accession>